<protein>
    <submittedName>
        <fullName evidence="1">DUF393 domain-containing protein</fullName>
    </submittedName>
</protein>
<reference evidence="1" key="1">
    <citation type="submission" date="2024-05" db="EMBL/GenBank/DDBJ databases">
        <authorList>
            <person name="Cai S.Y."/>
            <person name="Jin L.M."/>
            <person name="Li H.R."/>
        </authorList>
    </citation>
    <scope>NUCLEOTIDE SEQUENCE</scope>
    <source>
        <strain evidence="1">A5-74</strain>
    </source>
</reference>
<dbReference type="Pfam" id="PF04134">
    <property type="entry name" value="DCC1-like"/>
    <property type="match status" value="1"/>
</dbReference>
<sequence length="129" mass="14243">MPRERQLVDPPVLVFDGDCGFCTSATNFLQRFVDRRARFAVVPLQFTALEPLGLTQEQALAALRFVDEHHRASAGAAAVSQVLRRSGWGWRPFGLLLAAPGVRAVAERLYRVIATHRHQLPGGTPACRL</sequence>
<organism evidence="1">
    <name type="scientific">Nakamurella sp. A5-74</name>
    <dbReference type="NCBI Taxonomy" id="3158264"/>
    <lineage>
        <taxon>Bacteria</taxon>
        <taxon>Bacillati</taxon>
        <taxon>Actinomycetota</taxon>
        <taxon>Actinomycetes</taxon>
        <taxon>Nakamurellales</taxon>
        <taxon>Nakamurellaceae</taxon>
        <taxon>Nakamurella</taxon>
    </lineage>
</organism>
<proteinExistence type="predicted"/>
<accession>A0AAU8DV16</accession>
<evidence type="ECO:0000313" key="1">
    <source>
        <dbReference type="EMBL" id="XCG65106.1"/>
    </source>
</evidence>
<dbReference type="GO" id="GO:0015035">
    <property type="term" value="F:protein-disulfide reductase activity"/>
    <property type="evidence" value="ECO:0007669"/>
    <property type="project" value="InterPro"/>
</dbReference>
<name>A0AAU8DV16_9ACTN</name>
<dbReference type="RefSeq" id="WP_353650717.1">
    <property type="nucleotide sequence ID" value="NZ_CP159218.1"/>
</dbReference>
<gene>
    <name evidence="1" type="ORF">ABLG96_07355</name>
</gene>
<dbReference type="EMBL" id="CP159218">
    <property type="protein sequence ID" value="XCG65106.1"/>
    <property type="molecule type" value="Genomic_DNA"/>
</dbReference>
<dbReference type="AlphaFoldDB" id="A0AAU8DV16"/>
<dbReference type="InterPro" id="IPR007263">
    <property type="entry name" value="DCC1-like"/>
</dbReference>